<dbReference type="SUPFAM" id="SSF57783">
    <property type="entry name" value="Zinc beta-ribbon"/>
    <property type="match status" value="1"/>
</dbReference>
<protein>
    <recommendedName>
        <fullName evidence="12 13">DNA primase</fullName>
        <ecNumber evidence="12">2.7.7.101</ecNumber>
    </recommendedName>
</protein>
<accession>A0A1P8UKF1</accession>
<proteinExistence type="inferred from homology"/>
<keyword evidence="7 12" id="KW-0863">Zinc-finger</keyword>
<dbReference type="InterPro" id="IPR006295">
    <property type="entry name" value="DNA_primase_DnaG"/>
</dbReference>
<dbReference type="Pfam" id="PF01807">
    <property type="entry name" value="Zn_ribbon_DnaG"/>
    <property type="match status" value="1"/>
</dbReference>
<comment type="function">
    <text evidence="12 13">RNA polymerase that catalyzes the synthesis of short RNA molecules used as primers for DNA polymerase during DNA replication.</text>
</comment>
<keyword evidence="3 12" id="KW-0808">Transferase</keyword>
<feature type="domain" description="Toprim" evidence="15">
    <location>
        <begin position="256"/>
        <end position="338"/>
    </location>
</feature>
<dbReference type="KEGG" id="afy:BW247_15520"/>
<dbReference type="Proteomes" id="UP000243807">
    <property type="component" value="Chromosome"/>
</dbReference>
<evidence type="ECO:0000256" key="14">
    <source>
        <dbReference type="PIRSR" id="PIRSR002811-1"/>
    </source>
</evidence>
<evidence type="ECO:0000313" key="17">
    <source>
        <dbReference type="Proteomes" id="UP000243807"/>
    </source>
</evidence>
<keyword evidence="1 12" id="KW-0240">DNA-directed RNA polymerase</keyword>
<dbReference type="SUPFAM" id="SSF117023">
    <property type="entry name" value="DNA primase DnaG, C-terminal domain"/>
    <property type="match status" value="1"/>
</dbReference>
<dbReference type="InterPro" id="IPR019475">
    <property type="entry name" value="DNA_primase_DnaB-bd"/>
</dbReference>
<dbReference type="GO" id="GO:0003677">
    <property type="term" value="F:DNA binding"/>
    <property type="evidence" value="ECO:0007669"/>
    <property type="project" value="UniProtKB-KW"/>
</dbReference>
<keyword evidence="6 12" id="KW-0479">Metal-binding</keyword>
<feature type="zinc finger region" description="CHC2-type" evidence="12 14">
    <location>
        <begin position="39"/>
        <end position="63"/>
    </location>
</feature>
<keyword evidence="10 12" id="KW-0238">DNA-binding</keyword>
<keyword evidence="4 12" id="KW-0548">Nucleotidyltransferase</keyword>
<dbReference type="CDD" id="cd03364">
    <property type="entry name" value="TOPRIM_DnaG_primases"/>
    <property type="match status" value="1"/>
</dbReference>
<keyword evidence="2 12" id="KW-0639">Primosome</keyword>
<dbReference type="Gene3D" id="3.90.980.10">
    <property type="entry name" value="DNA primase, catalytic core, N-terminal domain"/>
    <property type="match status" value="1"/>
</dbReference>
<dbReference type="InterPro" id="IPR050219">
    <property type="entry name" value="DnaG_primase"/>
</dbReference>
<keyword evidence="5 12" id="KW-0235">DNA replication</keyword>
<keyword evidence="17" id="KW-1185">Reference proteome</keyword>
<organism evidence="16 17">
    <name type="scientific">Acidihalobacter ferrooxydans</name>
    <dbReference type="NCBI Taxonomy" id="1765967"/>
    <lineage>
        <taxon>Bacteria</taxon>
        <taxon>Pseudomonadati</taxon>
        <taxon>Pseudomonadota</taxon>
        <taxon>Gammaproteobacteria</taxon>
        <taxon>Chromatiales</taxon>
        <taxon>Ectothiorhodospiraceae</taxon>
        <taxon>Acidihalobacter</taxon>
    </lineage>
</organism>
<reference evidence="16 17" key="1">
    <citation type="submission" date="2017-01" db="EMBL/GenBank/DDBJ databases">
        <title>Draft sequence of Acidihalobacter ferrooxidans strain DSM 14175 (strain V8).</title>
        <authorList>
            <person name="Khaleque H.N."/>
            <person name="Ramsay J.P."/>
            <person name="Murphy R.J.T."/>
            <person name="Kaksonen A.H."/>
            <person name="Boxall N.J."/>
            <person name="Watkin E.L.J."/>
        </authorList>
    </citation>
    <scope>NUCLEOTIDE SEQUENCE [LARGE SCALE GENOMIC DNA]</scope>
    <source>
        <strain evidence="16 17">V8</strain>
    </source>
</reference>
<dbReference type="FunFam" id="3.90.980.10:FF:000001">
    <property type="entry name" value="DNA primase"/>
    <property type="match status" value="1"/>
</dbReference>
<dbReference type="NCBIfam" id="TIGR01391">
    <property type="entry name" value="dnaG"/>
    <property type="match status" value="1"/>
</dbReference>
<dbReference type="Gene3D" id="1.20.50.20">
    <property type="entry name" value="DnaG, RNA polymerase domain, helical bundle"/>
    <property type="match status" value="1"/>
</dbReference>
<dbReference type="FunFam" id="3.40.1360.10:FF:000002">
    <property type="entry name" value="DNA primase"/>
    <property type="match status" value="1"/>
</dbReference>
<dbReference type="GO" id="GO:0003899">
    <property type="term" value="F:DNA-directed RNA polymerase activity"/>
    <property type="evidence" value="ECO:0007669"/>
    <property type="project" value="UniProtKB-UniRule"/>
</dbReference>
<comment type="catalytic activity">
    <reaction evidence="12">
        <text>ssDNA + n NTP = ssDNA/pppN(pN)n-1 hybrid + (n-1) diphosphate.</text>
        <dbReference type="EC" id="2.7.7.101"/>
    </reaction>
</comment>
<keyword evidence="11 12" id="KW-0804">Transcription</keyword>
<dbReference type="RefSeq" id="WP_076837987.1">
    <property type="nucleotide sequence ID" value="NZ_CP019434.1"/>
</dbReference>
<dbReference type="EC" id="2.7.7.101" evidence="12"/>
<evidence type="ECO:0000256" key="9">
    <source>
        <dbReference type="ARBA" id="ARBA00022842"/>
    </source>
</evidence>
<dbReference type="HAMAP" id="MF_00974">
    <property type="entry name" value="DNA_primase_DnaG"/>
    <property type="match status" value="1"/>
</dbReference>
<dbReference type="PANTHER" id="PTHR30313:SF2">
    <property type="entry name" value="DNA PRIMASE"/>
    <property type="match status" value="1"/>
</dbReference>
<keyword evidence="8 12" id="KW-0862">Zinc</keyword>
<sequence>MSLIPQHFIDDLIAQTDIVEIINARVPLKRSGHEYKACCPFHDEKTPSFYVSPQKQFYHCFGCGAHGTALGFLMDYDHLDFVEAIELLAGQLGLDVPREGGHDSAERARHDDSRAPLYAALEAADQWYRTQLAQQPQAIDYLKQRGLDGETAKRFGLGYAPAGWSGLLTALSAHHPREHLEQAGLLARKNDSVYDRFRDRIMFPIRDSRGRTIGFGGRVLGDGTPKYLNSSETALFHKGRELYGLFEARQSRAPLDTILIVEGYMDVIGLAQSGIVNAVATLGTATTREHLQRLFRVVDRLVFCFDGDRAGRQAAWRALEHALPVMTDGREAAFLFLPDGEDPDSFIRRHGKEAFAQRQQHATALSRFLLDELSQRHTGNSMEARAALLKEAGMPLRELDPGALKNQIIDAIALETRMSPERVTQALRRASTPATDNSEPLMPDRHQNVRRTPIRTAIALLLTHPHLGAQLHNGNPIPHDDSLPGLALLHTLLEIVRENPNITTAALLERWRGKPEQPHLARLLEWTDLHGDETLARQVFTDALARTHEQHISQRLDTLLTQARRHTLDAAQKQELNDLLTRSRTLNADNAR</sequence>
<dbReference type="PANTHER" id="PTHR30313">
    <property type="entry name" value="DNA PRIMASE"/>
    <property type="match status" value="1"/>
</dbReference>
<dbReference type="InterPro" id="IPR013173">
    <property type="entry name" value="DNA_primase_DnaG_DnaB-bd_dom"/>
</dbReference>
<dbReference type="SMART" id="SM00400">
    <property type="entry name" value="ZnF_CHCC"/>
    <property type="match status" value="1"/>
</dbReference>
<dbReference type="InterPro" id="IPR006171">
    <property type="entry name" value="TOPRIM_dom"/>
</dbReference>
<evidence type="ECO:0000256" key="3">
    <source>
        <dbReference type="ARBA" id="ARBA00022679"/>
    </source>
</evidence>
<dbReference type="GO" id="GO:0008270">
    <property type="term" value="F:zinc ion binding"/>
    <property type="evidence" value="ECO:0007669"/>
    <property type="project" value="UniProtKB-UniRule"/>
</dbReference>
<evidence type="ECO:0000256" key="5">
    <source>
        <dbReference type="ARBA" id="ARBA00022705"/>
    </source>
</evidence>
<gene>
    <name evidence="12" type="primary">dnaG</name>
    <name evidence="16" type="ORF">BW247_15520</name>
</gene>
<keyword evidence="9" id="KW-0460">Magnesium</keyword>
<dbReference type="InterPro" id="IPR016136">
    <property type="entry name" value="DNA_helicase_N/primase_C"/>
</dbReference>
<dbReference type="SMART" id="SM00766">
    <property type="entry name" value="DnaG_DnaB_bind"/>
    <property type="match status" value="1"/>
</dbReference>
<dbReference type="Pfam" id="PF13662">
    <property type="entry name" value="Toprim_4"/>
    <property type="match status" value="1"/>
</dbReference>
<dbReference type="InterPro" id="IPR036977">
    <property type="entry name" value="DNA_primase_Znf_CHC2"/>
</dbReference>
<evidence type="ECO:0000256" key="1">
    <source>
        <dbReference type="ARBA" id="ARBA00022478"/>
    </source>
</evidence>
<dbReference type="InterPro" id="IPR002694">
    <property type="entry name" value="Znf_CHC2"/>
</dbReference>
<evidence type="ECO:0000256" key="12">
    <source>
        <dbReference type="HAMAP-Rule" id="MF_00974"/>
    </source>
</evidence>
<evidence type="ECO:0000256" key="10">
    <source>
        <dbReference type="ARBA" id="ARBA00023125"/>
    </source>
</evidence>
<dbReference type="GO" id="GO:0000428">
    <property type="term" value="C:DNA-directed RNA polymerase complex"/>
    <property type="evidence" value="ECO:0007669"/>
    <property type="project" value="UniProtKB-KW"/>
</dbReference>
<evidence type="ECO:0000256" key="13">
    <source>
        <dbReference type="PIRNR" id="PIRNR002811"/>
    </source>
</evidence>
<name>A0A1P8UKF1_9GAMM</name>
<evidence type="ECO:0000256" key="11">
    <source>
        <dbReference type="ARBA" id="ARBA00023163"/>
    </source>
</evidence>
<dbReference type="GO" id="GO:0006269">
    <property type="term" value="P:DNA replication, synthesis of primer"/>
    <property type="evidence" value="ECO:0007669"/>
    <property type="project" value="UniProtKB-UniRule"/>
</dbReference>
<dbReference type="InterPro" id="IPR030846">
    <property type="entry name" value="DnaG_bac"/>
</dbReference>
<evidence type="ECO:0000313" key="16">
    <source>
        <dbReference type="EMBL" id="APZ44326.1"/>
    </source>
</evidence>
<evidence type="ECO:0000256" key="7">
    <source>
        <dbReference type="ARBA" id="ARBA00022771"/>
    </source>
</evidence>
<evidence type="ECO:0000256" key="6">
    <source>
        <dbReference type="ARBA" id="ARBA00022723"/>
    </source>
</evidence>
<dbReference type="InterPro" id="IPR013264">
    <property type="entry name" value="DNAG_N"/>
</dbReference>
<dbReference type="Gene3D" id="3.40.1360.10">
    <property type="match status" value="1"/>
</dbReference>
<dbReference type="SMART" id="SM00493">
    <property type="entry name" value="TOPRIM"/>
    <property type="match status" value="1"/>
</dbReference>
<dbReference type="Pfam" id="PF08275">
    <property type="entry name" value="DNAG_N"/>
    <property type="match status" value="1"/>
</dbReference>
<comment type="similarity">
    <text evidence="12 13">Belongs to the DnaG primase family.</text>
</comment>
<comment type="subunit">
    <text evidence="12">Monomer. Interacts with DnaB.</text>
</comment>
<evidence type="ECO:0000256" key="4">
    <source>
        <dbReference type="ARBA" id="ARBA00022695"/>
    </source>
</evidence>
<dbReference type="Gene3D" id="1.10.860.10">
    <property type="entry name" value="DNAb Helicase, Chain A"/>
    <property type="match status" value="1"/>
</dbReference>
<evidence type="ECO:0000256" key="8">
    <source>
        <dbReference type="ARBA" id="ARBA00022833"/>
    </source>
</evidence>
<dbReference type="AlphaFoldDB" id="A0A1P8UKF1"/>
<dbReference type="EMBL" id="CP019434">
    <property type="protein sequence ID" value="APZ44326.1"/>
    <property type="molecule type" value="Genomic_DNA"/>
</dbReference>
<dbReference type="Pfam" id="PF08278">
    <property type="entry name" value="DnaG_DnaB_bind"/>
    <property type="match status" value="1"/>
</dbReference>
<comment type="cofactor">
    <cofactor evidence="12 13 14">
        <name>Zn(2+)</name>
        <dbReference type="ChEBI" id="CHEBI:29105"/>
    </cofactor>
    <text evidence="12 13 14">Binds 1 zinc ion per monomer.</text>
</comment>
<dbReference type="FunFam" id="3.90.580.10:FF:000001">
    <property type="entry name" value="DNA primase"/>
    <property type="match status" value="1"/>
</dbReference>
<evidence type="ECO:0000256" key="2">
    <source>
        <dbReference type="ARBA" id="ARBA00022515"/>
    </source>
</evidence>
<dbReference type="SUPFAM" id="SSF56731">
    <property type="entry name" value="DNA primase core"/>
    <property type="match status" value="1"/>
</dbReference>
<dbReference type="Pfam" id="PF10410">
    <property type="entry name" value="DnaB_bind"/>
    <property type="match status" value="1"/>
</dbReference>
<dbReference type="GO" id="GO:0005737">
    <property type="term" value="C:cytoplasm"/>
    <property type="evidence" value="ECO:0007669"/>
    <property type="project" value="TreeGrafter"/>
</dbReference>
<dbReference type="InterPro" id="IPR034151">
    <property type="entry name" value="TOPRIM_DnaG_bac"/>
</dbReference>
<evidence type="ECO:0000259" key="15">
    <source>
        <dbReference type="PROSITE" id="PS50880"/>
    </source>
</evidence>
<dbReference type="GO" id="GO:1990077">
    <property type="term" value="C:primosome complex"/>
    <property type="evidence" value="ECO:0007669"/>
    <property type="project" value="UniProtKB-KW"/>
</dbReference>
<dbReference type="Gene3D" id="3.90.580.10">
    <property type="entry name" value="Zinc finger, CHC2-type domain"/>
    <property type="match status" value="1"/>
</dbReference>
<dbReference type="InterPro" id="IPR037068">
    <property type="entry name" value="DNA_primase_core_N_sf"/>
</dbReference>
<dbReference type="PIRSF" id="PIRSF002811">
    <property type="entry name" value="DnaG"/>
    <property type="match status" value="1"/>
</dbReference>
<dbReference type="OrthoDB" id="9803773at2"/>
<dbReference type="PROSITE" id="PS50880">
    <property type="entry name" value="TOPRIM"/>
    <property type="match status" value="1"/>
</dbReference>
<comment type="domain">
    <text evidence="12">Contains an N-terminal zinc-binding domain, a central core domain that contains the primase activity, and a C-terminal DnaB-binding domain.</text>
</comment>
<dbReference type="STRING" id="1765967.BW247_15520"/>